<dbReference type="SUPFAM" id="SSF90123">
    <property type="entry name" value="ABC transporter transmembrane region"/>
    <property type="match status" value="1"/>
</dbReference>
<dbReference type="Gene3D" id="3.40.50.300">
    <property type="entry name" value="P-loop containing nucleotide triphosphate hydrolases"/>
    <property type="match status" value="1"/>
</dbReference>
<evidence type="ECO:0000313" key="14">
    <source>
        <dbReference type="EMBL" id="HIX82632.1"/>
    </source>
</evidence>
<keyword evidence="2 10" id="KW-0812">Transmembrane</keyword>
<dbReference type="GO" id="GO:0015031">
    <property type="term" value="P:protein transport"/>
    <property type="evidence" value="ECO:0007669"/>
    <property type="project" value="UniProtKB-KW"/>
</dbReference>
<keyword evidence="3" id="KW-0547">Nucleotide-binding</keyword>
<dbReference type="GO" id="GO:0043213">
    <property type="term" value="P:bacteriocin transport"/>
    <property type="evidence" value="ECO:0007669"/>
    <property type="project" value="UniProtKB-KW"/>
</dbReference>
<feature type="domain" description="Peptidase C39" evidence="13">
    <location>
        <begin position="9"/>
        <end position="132"/>
    </location>
</feature>
<reference evidence="14" key="1">
    <citation type="journal article" date="2021" name="PeerJ">
        <title>Extensive microbial diversity within the chicken gut microbiome revealed by metagenomics and culture.</title>
        <authorList>
            <person name="Gilroy R."/>
            <person name="Ravi A."/>
            <person name="Getino M."/>
            <person name="Pursley I."/>
            <person name="Horton D.L."/>
            <person name="Alikhan N.F."/>
            <person name="Baker D."/>
            <person name="Gharbi K."/>
            <person name="Hall N."/>
            <person name="Watson M."/>
            <person name="Adriaenssens E.M."/>
            <person name="Foster-Nyarko E."/>
            <person name="Jarju S."/>
            <person name="Secka A."/>
            <person name="Antonio M."/>
            <person name="Oren A."/>
            <person name="Chaudhuri R.R."/>
            <person name="La Ragione R."/>
            <person name="Hildebrand F."/>
            <person name="Pallen M.J."/>
        </authorList>
    </citation>
    <scope>NUCLEOTIDE SEQUENCE</scope>
    <source>
        <strain evidence="14">ChiGjej1B1-14440</strain>
    </source>
</reference>
<dbReference type="SMART" id="SM00382">
    <property type="entry name" value="AAA"/>
    <property type="match status" value="1"/>
</dbReference>
<feature type="transmembrane region" description="Helical" evidence="10">
    <location>
        <begin position="272"/>
        <end position="294"/>
    </location>
</feature>
<dbReference type="InterPro" id="IPR005074">
    <property type="entry name" value="Peptidase_C39"/>
</dbReference>
<evidence type="ECO:0000313" key="15">
    <source>
        <dbReference type="Proteomes" id="UP000886724"/>
    </source>
</evidence>
<evidence type="ECO:0000256" key="9">
    <source>
        <dbReference type="ARBA" id="ARBA00043264"/>
    </source>
</evidence>
<dbReference type="InterPro" id="IPR003593">
    <property type="entry name" value="AAA+_ATPase"/>
</dbReference>
<dbReference type="Proteomes" id="UP000886724">
    <property type="component" value="Unassembled WGS sequence"/>
</dbReference>
<evidence type="ECO:0000256" key="3">
    <source>
        <dbReference type="ARBA" id="ARBA00022741"/>
    </source>
</evidence>
<dbReference type="PROSITE" id="PS50990">
    <property type="entry name" value="PEPTIDASE_C39"/>
    <property type="match status" value="1"/>
</dbReference>
<feature type="transmembrane region" description="Helical" evidence="10">
    <location>
        <begin position="166"/>
        <end position="184"/>
    </location>
</feature>
<dbReference type="SUPFAM" id="SSF52540">
    <property type="entry name" value="P-loop containing nucleoside triphosphate hydrolases"/>
    <property type="match status" value="1"/>
</dbReference>
<keyword evidence="4" id="KW-0378">Hydrolase</keyword>
<dbReference type="InterPro" id="IPR003439">
    <property type="entry name" value="ABC_transporter-like_ATP-bd"/>
</dbReference>
<keyword evidence="8 10" id="KW-0472">Membrane</keyword>
<feature type="domain" description="ABC transporter" evidence="11">
    <location>
        <begin position="473"/>
        <end position="679"/>
    </location>
</feature>
<dbReference type="GO" id="GO:0140359">
    <property type="term" value="F:ABC-type transporter activity"/>
    <property type="evidence" value="ECO:0007669"/>
    <property type="project" value="InterPro"/>
</dbReference>
<keyword evidence="9" id="KW-0080">Bacteriocin transport</keyword>
<keyword evidence="6" id="KW-0653">Protein transport</keyword>
<evidence type="ECO:0000256" key="10">
    <source>
        <dbReference type="SAM" id="Phobius"/>
    </source>
</evidence>
<feature type="transmembrane region" description="Helical" evidence="10">
    <location>
        <begin position="196"/>
        <end position="216"/>
    </location>
</feature>
<evidence type="ECO:0000259" key="11">
    <source>
        <dbReference type="PROSITE" id="PS50893"/>
    </source>
</evidence>
<proteinExistence type="predicted"/>
<feature type="transmembrane region" description="Helical" evidence="10">
    <location>
        <begin position="420"/>
        <end position="440"/>
    </location>
</feature>
<evidence type="ECO:0000256" key="2">
    <source>
        <dbReference type="ARBA" id="ARBA00022692"/>
    </source>
</evidence>
<dbReference type="GO" id="GO:0008234">
    <property type="term" value="F:cysteine-type peptidase activity"/>
    <property type="evidence" value="ECO:0007669"/>
    <property type="project" value="UniProtKB-KW"/>
</dbReference>
<gene>
    <name evidence="14" type="ORF">H9980_11790</name>
</gene>
<evidence type="ECO:0000256" key="4">
    <source>
        <dbReference type="ARBA" id="ARBA00022807"/>
    </source>
</evidence>
<name>A0A9D2BP45_9FIRM</name>
<dbReference type="CDD" id="cd03228">
    <property type="entry name" value="ABCC_MRP_Like"/>
    <property type="match status" value="1"/>
</dbReference>
<dbReference type="Gene3D" id="3.90.70.10">
    <property type="entry name" value="Cysteine proteinases"/>
    <property type="match status" value="1"/>
</dbReference>
<keyword evidence="5 14" id="KW-0067">ATP-binding</keyword>
<dbReference type="Pfam" id="PF00005">
    <property type="entry name" value="ABC_tran"/>
    <property type="match status" value="1"/>
</dbReference>
<evidence type="ECO:0000256" key="6">
    <source>
        <dbReference type="ARBA" id="ARBA00022927"/>
    </source>
</evidence>
<organism evidence="14 15">
    <name type="scientific">Candidatus Erysipelatoclostridium merdavium</name>
    <dbReference type="NCBI Taxonomy" id="2838566"/>
    <lineage>
        <taxon>Bacteria</taxon>
        <taxon>Bacillati</taxon>
        <taxon>Bacillota</taxon>
        <taxon>Erysipelotrichia</taxon>
        <taxon>Erysipelotrichales</taxon>
        <taxon>Erysipelotrichales incertae sedis</taxon>
    </lineage>
</organism>
<evidence type="ECO:0000256" key="5">
    <source>
        <dbReference type="ARBA" id="ARBA00022840"/>
    </source>
</evidence>
<accession>A0A9D2BP45</accession>
<protein>
    <submittedName>
        <fullName evidence="14">ATP-binding cassette domain-containing protein</fullName>
    </submittedName>
</protein>
<dbReference type="PROSITE" id="PS50893">
    <property type="entry name" value="ABC_TRANSPORTER_2"/>
    <property type="match status" value="1"/>
</dbReference>
<dbReference type="PANTHER" id="PTHR24221:SF654">
    <property type="entry name" value="ATP-BINDING CASSETTE SUB-FAMILY B MEMBER 6"/>
    <property type="match status" value="1"/>
</dbReference>
<comment type="caution">
    <text evidence="14">The sequence shown here is derived from an EMBL/GenBank/DDBJ whole genome shotgun (WGS) entry which is preliminary data.</text>
</comment>
<feature type="transmembrane region" description="Helical" evidence="10">
    <location>
        <begin position="387"/>
        <end position="408"/>
    </location>
</feature>
<dbReference type="GO" id="GO:0016887">
    <property type="term" value="F:ATP hydrolysis activity"/>
    <property type="evidence" value="ECO:0007669"/>
    <property type="project" value="InterPro"/>
</dbReference>
<dbReference type="Gene3D" id="1.20.1560.10">
    <property type="entry name" value="ABC transporter type 1, transmembrane domain"/>
    <property type="match status" value="1"/>
</dbReference>
<sequence>MLRYPIFKQDNEYSCGAYCIKMILKYYHLDISIKEIKQLSKITSAGISVYGMVKCLAAYHIDAKAYQCDYDTLIKEAKLPCIIHVLNDEMTHYCVLYKVSKKYVLLGDPAKGLVKLNHDQLKAIFTGICICNEHVGRYAKKENKEVNFKEFILLHLKDNYQFVLKLVSRSILISICSILSSSYFQSLIDQIEMLNYWYIVCFTLFFVLVSLIKIVVDYSRKKLEIDIQRYLNQIYVNKTVINMLNLPLNYFQNSQDGILMSKVQNLFQFSEFFIHLYSAMFIDLILLIGLFIALTIYSVSIALITSCFFIVIAFLLFRYLKQINSMNKKIISSQEMMNQGHLEYLRNIYNSHQFFVKSFARNKINFLFEDYNYFLYRRNNALNRINGISELLIGMLLYSVVLIACFYYKQARLSVGEIVFFYLLISYMIEPLFNIISFVLEKDEVLILFERYRELLPEKKTKKMYFKGPIKQIKFDHISYSYGYSKPIIEHLDLTITKSIWLKGDTGAGKSTLLKLLMNYDQLLKGKILINGIDLQKIDVNSLYQKMIYLDKEPIFYRESLRFNLLLNRHNEKMMNFLLKEFKMEEFINKLDMVISDDGHPLSSGQAQIMMLIRSLLKRPQVLILDEALCNVDETRLMLIMDYLKSLDGKLIVIIVAHQTKLMNELFDCVIIEHGKIRK</sequence>
<evidence type="ECO:0000256" key="1">
    <source>
        <dbReference type="ARBA" id="ARBA00004651"/>
    </source>
</evidence>
<dbReference type="InterPro" id="IPR036640">
    <property type="entry name" value="ABC1_TM_sf"/>
</dbReference>
<dbReference type="InterPro" id="IPR027417">
    <property type="entry name" value="P-loop_NTPase"/>
</dbReference>
<feature type="transmembrane region" description="Helical" evidence="10">
    <location>
        <begin position="300"/>
        <end position="320"/>
    </location>
</feature>
<keyword evidence="4" id="KW-0645">Protease</keyword>
<evidence type="ECO:0000256" key="8">
    <source>
        <dbReference type="ARBA" id="ARBA00023136"/>
    </source>
</evidence>
<keyword evidence="7 10" id="KW-1133">Transmembrane helix</keyword>
<dbReference type="EMBL" id="DXET01000263">
    <property type="protein sequence ID" value="HIX82632.1"/>
    <property type="molecule type" value="Genomic_DNA"/>
</dbReference>
<evidence type="ECO:0000259" key="13">
    <source>
        <dbReference type="PROSITE" id="PS50990"/>
    </source>
</evidence>
<dbReference type="GO" id="GO:0005524">
    <property type="term" value="F:ATP binding"/>
    <property type="evidence" value="ECO:0007669"/>
    <property type="project" value="UniProtKB-KW"/>
</dbReference>
<dbReference type="GO" id="GO:0006508">
    <property type="term" value="P:proteolysis"/>
    <property type="evidence" value="ECO:0007669"/>
    <property type="project" value="InterPro"/>
</dbReference>
<reference evidence="14" key="2">
    <citation type="submission" date="2021-04" db="EMBL/GenBank/DDBJ databases">
        <authorList>
            <person name="Gilroy R."/>
        </authorList>
    </citation>
    <scope>NUCLEOTIDE SEQUENCE</scope>
    <source>
        <strain evidence="14">ChiGjej1B1-14440</strain>
    </source>
</reference>
<keyword evidence="4" id="KW-0788">Thiol protease</keyword>
<dbReference type="Pfam" id="PF00664">
    <property type="entry name" value="ABC_membrane"/>
    <property type="match status" value="1"/>
</dbReference>
<dbReference type="AlphaFoldDB" id="A0A9D2BP45"/>
<dbReference type="InterPro" id="IPR011527">
    <property type="entry name" value="ABC1_TM_dom"/>
</dbReference>
<feature type="domain" description="ABC transmembrane type-1" evidence="12">
    <location>
        <begin position="170"/>
        <end position="439"/>
    </location>
</feature>
<dbReference type="InterPro" id="IPR039421">
    <property type="entry name" value="Type_1_exporter"/>
</dbReference>
<dbReference type="PROSITE" id="PS50929">
    <property type="entry name" value="ABC_TM1F"/>
    <property type="match status" value="1"/>
</dbReference>
<keyword evidence="6" id="KW-0813">Transport</keyword>
<dbReference type="PANTHER" id="PTHR24221">
    <property type="entry name" value="ATP-BINDING CASSETTE SUB-FAMILY B"/>
    <property type="match status" value="1"/>
</dbReference>
<evidence type="ECO:0000256" key="7">
    <source>
        <dbReference type="ARBA" id="ARBA00022989"/>
    </source>
</evidence>
<comment type="subcellular location">
    <subcellularLocation>
        <location evidence="1">Cell membrane</location>
        <topology evidence="1">Multi-pass membrane protein</topology>
    </subcellularLocation>
</comment>
<evidence type="ECO:0000259" key="12">
    <source>
        <dbReference type="PROSITE" id="PS50929"/>
    </source>
</evidence>
<dbReference type="Pfam" id="PF03412">
    <property type="entry name" value="Peptidase_C39"/>
    <property type="match status" value="1"/>
</dbReference>
<dbReference type="GO" id="GO:0005886">
    <property type="term" value="C:plasma membrane"/>
    <property type="evidence" value="ECO:0007669"/>
    <property type="project" value="UniProtKB-SubCell"/>
</dbReference>
<dbReference type="GO" id="GO:0034040">
    <property type="term" value="F:ATPase-coupled lipid transmembrane transporter activity"/>
    <property type="evidence" value="ECO:0007669"/>
    <property type="project" value="TreeGrafter"/>
</dbReference>